<organism evidence="2 3">
    <name type="scientific">Scomber scombrus</name>
    <name type="common">Atlantic mackerel</name>
    <name type="synonym">Scomber vernalis</name>
    <dbReference type="NCBI Taxonomy" id="13677"/>
    <lineage>
        <taxon>Eukaryota</taxon>
        <taxon>Metazoa</taxon>
        <taxon>Chordata</taxon>
        <taxon>Craniata</taxon>
        <taxon>Vertebrata</taxon>
        <taxon>Euteleostomi</taxon>
        <taxon>Actinopterygii</taxon>
        <taxon>Neopterygii</taxon>
        <taxon>Teleostei</taxon>
        <taxon>Neoteleostei</taxon>
        <taxon>Acanthomorphata</taxon>
        <taxon>Pelagiaria</taxon>
        <taxon>Scombriformes</taxon>
        <taxon>Scombridae</taxon>
        <taxon>Scomber</taxon>
    </lineage>
</organism>
<gene>
    <name evidence="2" type="ORF">FSCOSCO3_A030918</name>
</gene>
<feature type="region of interest" description="Disordered" evidence="1">
    <location>
        <begin position="194"/>
        <end position="249"/>
    </location>
</feature>
<feature type="compositionally biased region" description="Low complexity" evidence="1">
    <location>
        <begin position="402"/>
        <end position="416"/>
    </location>
</feature>
<feature type="compositionally biased region" description="Basic and acidic residues" evidence="1">
    <location>
        <begin position="531"/>
        <end position="540"/>
    </location>
</feature>
<comment type="caution">
    <text evidence="2">The sequence shown here is derived from an EMBL/GenBank/DDBJ whole genome shotgun (WGS) entry which is preliminary data.</text>
</comment>
<feature type="compositionally biased region" description="Gly residues" evidence="1">
    <location>
        <begin position="311"/>
        <end position="320"/>
    </location>
</feature>
<proteinExistence type="predicted"/>
<accession>A0AAV1QLS2</accession>
<name>A0AAV1QLS2_SCOSC</name>
<feature type="compositionally biased region" description="Polar residues" evidence="1">
    <location>
        <begin position="325"/>
        <end position="341"/>
    </location>
</feature>
<feature type="compositionally biased region" description="Low complexity" evidence="1">
    <location>
        <begin position="347"/>
        <end position="395"/>
    </location>
</feature>
<keyword evidence="3" id="KW-1185">Reference proteome</keyword>
<protein>
    <submittedName>
        <fullName evidence="2">Uncharacterized protein LOC121884722</fullName>
    </submittedName>
</protein>
<feature type="region of interest" description="Disordered" evidence="1">
    <location>
        <begin position="268"/>
        <end position="556"/>
    </location>
</feature>
<dbReference type="EMBL" id="CAWUFR010001531">
    <property type="protein sequence ID" value="CAK6983957.1"/>
    <property type="molecule type" value="Genomic_DNA"/>
</dbReference>
<dbReference type="PROSITE" id="PS51257">
    <property type="entry name" value="PROKAR_LIPOPROTEIN"/>
    <property type="match status" value="1"/>
</dbReference>
<reference evidence="2 3" key="1">
    <citation type="submission" date="2024-01" db="EMBL/GenBank/DDBJ databases">
        <authorList>
            <person name="Alioto T."/>
            <person name="Alioto T."/>
            <person name="Gomez Garrido J."/>
        </authorList>
    </citation>
    <scope>NUCLEOTIDE SEQUENCE [LARGE SCALE GENOMIC DNA]</scope>
</reference>
<evidence type="ECO:0000313" key="3">
    <source>
        <dbReference type="Proteomes" id="UP001314229"/>
    </source>
</evidence>
<sequence>MGKQDDVKEDADVGFGLSTASSCAANSNVTESITAQNTEILKVVEVNKEEVVSGFNITDGVKVTNLTDCDVILSSCNAEKPVSTTVSVTCPIETEVCTVDPKINLSQNDLETRQSEVEAKVGLSQIGEEEDDEICQNLTEASALVRPVEKFVLSTKVVGQSISFSKDKTLLEEDRNRKVSFSLKGGKGLRFESFDGKSVGSPVTKHSSEHQKQTSNMGGEKMVHGGNLGRSRLPSKESEENQGGKFGKRGSGEYIVYGGSIGRKSSLDGNVSLPNTGSEDNLSVASQLTTKTPKTGRFGSTGSGEWRVYGGSTGSSGGGTERVRVSTSSRKIISTPGNQIGSEGKISSSGNGLWRSSSLGSADKLSSSGSGGKISSSSGSHMISTSGRFTSTGSGEWKPVYSSASGRRSSSGSVGQSGRGKIRHRAHSPGEKRSVSGGSGGWLSSTSAAGNRISSSGSGHKLSSSVSSERISGRGGGRGIGSPRLGRANSVGGRVITSSDGPTRSTGSGTGTNQERISVCKMAALSMSAAGRERSHEKQRQAQRPTQHHASASPLIQRWLTSAVEVPLAEPDGLDDIIRP</sequence>
<dbReference type="AlphaFoldDB" id="A0AAV1QLS2"/>
<feature type="compositionally biased region" description="Low complexity" evidence="1">
    <location>
        <begin position="497"/>
        <end position="507"/>
    </location>
</feature>
<evidence type="ECO:0000313" key="2">
    <source>
        <dbReference type="EMBL" id="CAK6983957.1"/>
    </source>
</evidence>
<feature type="compositionally biased region" description="Low complexity" evidence="1">
    <location>
        <begin position="442"/>
        <end position="470"/>
    </location>
</feature>
<feature type="compositionally biased region" description="Polar residues" evidence="1">
    <location>
        <begin position="268"/>
        <end position="293"/>
    </location>
</feature>
<evidence type="ECO:0000256" key="1">
    <source>
        <dbReference type="SAM" id="MobiDB-lite"/>
    </source>
</evidence>
<dbReference type="Proteomes" id="UP001314229">
    <property type="component" value="Unassembled WGS sequence"/>
</dbReference>